<sequence>MTLSLSKEVKERLDLVSPAIVFFALPASQQIDVLPTLEKKQKYDFSQGDLLTGNPLEVLLAAYEDCLNGLLNWLMVMTDESRSQDAEIVNSLIEELLNTVHTIVDKHSEEVVHVDNLQSPEWSKLRQLSHVVQQHLQIQLEANTAAISQFIAYWLHT</sequence>
<evidence type="ECO:0000313" key="1">
    <source>
        <dbReference type="EMBL" id="MEP1059221.1"/>
    </source>
</evidence>
<dbReference type="RefSeq" id="WP_190448979.1">
    <property type="nucleotide sequence ID" value="NZ_JAMPLM010000009.1"/>
</dbReference>
<name>A0ABV0KJM4_9CYAN</name>
<reference evidence="1 2" key="1">
    <citation type="submission" date="2022-04" db="EMBL/GenBank/DDBJ databases">
        <title>Positive selection, recombination, and allopatry shape intraspecific diversity of widespread and dominant cyanobacteria.</title>
        <authorList>
            <person name="Wei J."/>
            <person name="Shu W."/>
            <person name="Hu C."/>
        </authorList>
    </citation>
    <scope>NUCLEOTIDE SEQUENCE [LARGE SCALE GENOMIC DNA]</scope>
    <source>
        <strain evidence="1 2">AS-A4</strain>
    </source>
</reference>
<organism evidence="1 2">
    <name type="scientific">Stenomitos frigidus AS-A4</name>
    <dbReference type="NCBI Taxonomy" id="2933935"/>
    <lineage>
        <taxon>Bacteria</taxon>
        <taxon>Bacillati</taxon>
        <taxon>Cyanobacteriota</taxon>
        <taxon>Cyanophyceae</taxon>
        <taxon>Leptolyngbyales</taxon>
        <taxon>Leptolyngbyaceae</taxon>
        <taxon>Stenomitos</taxon>
    </lineage>
</organism>
<proteinExistence type="predicted"/>
<accession>A0ABV0KJM4</accession>
<dbReference type="Proteomes" id="UP001476950">
    <property type="component" value="Unassembled WGS sequence"/>
</dbReference>
<gene>
    <name evidence="1" type="ORF">NDI38_12305</name>
</gene>
<comment type="caution">
    <text evidence="1">The sequence shown here is derived from an EMBL/GenBank/DDBJ whole genome shotgun (WGS) entry which is preliminary data.</text>
</comment>
<protein>
    <submittedName>
        <fullName evidence="1">Uncharacterized protein</fullName>
    </submittedName>
</protein>
<dbReference type="EMBL" id="JAMPLM010000009">
    <property type="protein sequence ID" value="MEP1059221.1"/>
    <property type="molecule type" value="Genomic_DNA"/>
</dbReference>
<evidence type="ECO:0000313" key="2">
    <source>
        <dbReference type="Proteomes" id="UP001476950"/>
    </source>
</evidence>
<keyword evidence="2" id="KW-1185">Reference proteome</keyword>